<accession>A0ABM9MHQ0</accession>
<dbReference type="EMBL" id="OY726395">
    <property type="protein sequence ID" value="CAJ1585435.1"/>
    <property type="molecule type" value="Genomic_DNA"/>
</dbReference>
<evidence type="ECO:0000256" key="1">
    <source>
        <dbReference type="SAM" id="SignalP"/>
    </source>
</evidence>
<evidence type="ECO:0000313" key="3">
    <source>
        <dbReference type="Proteomes" id="UP001190466"/>
    </source>
</evidence>
<dbReference type="RefSeq" id="WP_316511617.1">
    <property type="nucleotide sequence ID" value="NZ_OY726395.1"/>
</dbReference>
<name>A0ABM9MHQ0_9MYCO</name>
<dbReference type="PROSITE" id="PS51257">
    <property type="entry name" value="PROKAR_LIPOPROTEIN"/>
    <property type="match status" value="1"/>
</dbReference>
<keyword evidence="3" id="KW-1185">Reference proteome</keyword>
<dbReference type="Proteomes" id="UP001190466">
    <property type="component" value="Chromosome"/>
</dbReference>
<keyword evidence="1" id="KW-0732">Signal</keyword>
<evidence type="ECO:0000313" key="2">
    <source>
        <dbReference type="EMBL" id="CAJ1585435.1"/>
    </source>
</evidence>
<gene>
    <name evidence="2" type="ORF">MU0050_003717</name>
</gene>
<reference evidence="2 3" key="1">
    <citation type="submission" date="2023-08" db="EMBL/GenBank/DDBJ databases">
        <authorList>
            <person name="Folkvardsen B D."/>
            <person name="Norman A."/>
        </authorList>
    </citation>
    <scope>NUCLEOTIDE SEQUENCE [LARGE SCALE GENOMIC DNA]</scope>
    <source>
        <strain evidence="2 3">Mu0050</strain>
    </source>
</reference>
<organism evidence="2 3">
    <name type="scientific">[Mycobacterium] wendilense</name>
    <dbReference type="NCBI Taxonomy" id="3064284"/>
    <lineage>
        <taxon>Bacteria</taxon>
        <taxon>Bacillati</taxon>
        <taxon>Actinomycetota</taxon>
        <taxon>Actinomycetes</taxon>
        <taxon>Mycobacteriales</taxon>
        <taxon>Mycobacteriaceae</taxon>
        <taxon>Mycolicibacter</taxon>
    </lineage>
</organism>
<evidence type="ECO:0008006" key="4">
    <source>
        <dbReference type="Google" id="ProtNLM"/>
    </source>
</evidence>
<feature type="signal peptide" evidence="1">
    <location>
        <begin position="1"/>
        <end position="31"/>
    </location>
</feature>
<protein>
    <recommendedName>
        <fullName evidence="4">Lipoprotein</fullName>
    </recommendedName>
</protein>
<sequence>MRPAVRRAARPRIRGPLSAALCTLTVAACTAAPATPPAEDFAYQPLWPFTSQQDADGAAAGRHRDAGATALAFTRDFLGFTDIDRIVNVTERDDEAWVEVGYRLPDDRTTTAAEVHLARFGSGPDAPWEVVGTRDGVLTLESPPYGSIAGDVIDAGGRISGVDESLHLQVRQVGRDGPLGEYCCLPAGGDNQPWSAQVTLTEPVQPGTLTVVVSTGGHVAEVERFAVTGLRVG</sequence>
<feature type="chain" id="PRO_5045979411" description="Lipoprotein" evidence="1">
    <location>
        <begin position="32"/>
        <end position="233"/>
    </location>
</feature>
<proteinExistence type="predicted"/>